<dbReference type="RefSeq" id="WP_007044744.1">
    <property type="nucleotide sequence ID" value="NZ_AGJL01000033.1"/>
</dbReference>
<protein>
    <submittedName>
        <fullName evidence="2">Transposase IS4 family protein</fullName>
    </submittedName>
</protein>
<proteinExistence type="predicted"/>
<dbReference type="STRING" id="647171.MetfoDRAFT_1314"/>
<reference evidence="2 3" key="1">
    <citation type="submission" date="2011-09" db="EMBL/GenBank/DDBJ databases">
        <title>The draft genome of Methanotorris formicicus Mc-S-70.</title>
        <authorList>
            <consortium name="US DOE Joint Genome Institute (JGI-PGF)"/>
            <person name="Lucas S."/>
            <person name="Han J."/>
            <person name="Lapidus A."/>
            <person name="Cheng J.-F."/>
            <person name="Goodwin L."/>
            <person name="Pitluck S."/>
            <person name="Peters L."/>
            <person name="Land M.L."/>
            <person name="Hauser L."/>
            <person name="Sieprawska-Lupa M."/>
            <person name="Takai K."/>
            <person name="Miyazaki J."/>
            <person name="Whitman W."/>
            <person name="Woyke T.J."/>
        </authorList>
    </citation>
    <scope>NUCLEOTIDE SEQUENCE [LARGE SCALE GENOMIC DNA]</scope>
    <source>
        <strain evidence="2 3">Mc-S-70</strain>
    </source>
</reference>
<keyword evidence="3" id="KW-1185">Reference proteome</keyword>
<evidence type="ECO:0000259" key="1">
    <source>
        <dbReference type="Pfam" id="PF01609"/>
    </source>
</evidence>
<dbReference type="Pfam" id="PF01609">
    <property type="entry name" value="DDE_Tnp_1"/>
    <property type="match status" value="1"/>
</dbReference>
<accession>H1KZU0</accession>
<comment type="caution">
    <text evidence="2">The sequence shown here is derived from an EMBL/GenBank/DDBJ whole genome shotgun (WGS) entry which is preliminary data.</text>
</comment>
<dbReference type="InterPro" id="IPR002559">
    <property type="entry name" value="Transposase_11"/>
</dbReference>
<gene>
    <name evidence="2" type="ORF">MetfoDRAFT_1314</name>
</gene>
<dbReference type="EMBL" id="AGJL01000033">
    <property type="protein sequence ID" value="EHP85546.1"/>
    <property type="molecule type" value="Genomic_DNA"/>
</dbReference>
<dbReference type="GO" id="GO:0003677">
    <property type="term" value="F:DNA binding"/>
    <property type="evidence" value="ECO:0007669"/>
    <property type="project" value="InterPro"/>
</dbReference>
<dbReference type="OrthoDB" id="94941at2157"/>
<dbReference type="GO" id="GO:0004803">
    <property type="term" value="F:transposase activity"/>
    <property type="evidence" value="ECO:0007669"/>
    <property type="project" value="InterPro"/>
</dbReference>
<dbReference type="Proteomes" id="UP000003706">
    <property type="component" value="Unassembled WGS sequence"/>
</dbReference>
<evidence type="ECO:0000313" key="2">
    <source>
        <dbReference type="EMBL" id="EHP85546.1"/>
    </source>
</evidence>
<organism evidence="2 3">
    <name type="scientific">Methanotorris formicicus Mc-S-70</name>
    <dbReference type="NCBI Taxonomy" id="647171"/>
    <lineage>
        <taxon>Archaea</taxon>
        <taxon>Methanobacteriati</taxon>
        <taxon>Methanobacteriota</taxon>
        <taxon>Methanomada group</taxon>
        <taxon>Methanococci</taxon>
        <taxon>Methanococcales</taxon>
        <taxon>Methanocaldococcaceae</taxon>
        <taxon>Methanotorris</taxon>
    </lineage>
</organism>
<dbReference type="GO" id="GO:0006313">
    <property type="term" value="P:DNA transposition"/>
    <property type="evidence" value="ECO:0007669"/>
    <property type="project" value="InterPro"/>
</dbReference>
<sequence length="241" mass="28795">MYDILQWMYKKGYEFLIEELGLFPKIRYNKLVERLNRYEEPLFEIQRVFLNKNCLLFIDTIPIETKELVRKSRHEKSGKSMLIKKDGTVGFNASKKRYYFEYKATYITNGLYLMLIFVNPANQHDLDILKENFRWFIREFMNCSVIGDKGYIDKGFENLLRNGKVYFEAIKRKNMIKSFIERTKYKILNKLRKSIETNFSKLVAMFPKHIRAVSKKGLSVKLLLFTIAYNLKVLDEVNSIK</sequence>
<name>H1KZU0_9EURY</name>
<evidence type="ECO:0000313" key="3">
    <source>
        <dbReference type="Proteomes" id="UP000003706"/>
    </source>
</evidence>
<dbReference type="AlphaFoldDB" id="H1KZU0"/>
<feature type="domain" description="Transposase IS4-like" evidence="1">
    <location>
        <begin position="86"/>
        <end position="231"/>
    </location>
</feature>